<evidence type="ECO:0000259" key="16">
    <source>
        <dbReference type="PROSITE" id="PS50222"/>
    </source>
</evidence>
<comment type="caution">
    <text evidence="17">The sequence shown here is derived from an EMBL/GenBank/DDBJ whole genome shotgun (WGS) entry which is preliminary data.</text>
</comment>
<keyword evidence="6 15" id="KW-0732">Signal</keyword>
<evidence type="ECO:0000256" key="13">
    <source>
        <dbReference type="PROSITE-ProRule" id="PRU10144"/>
    </source>
</evidence>
<evidence type="ECO:0000256" key="8">
    <source>
        <dbReference type="ARBA" id="ARBA00023065"/>
    </source>
</evidence>
<dbReference type="PROSITE" id="PS50222">
    <property type="entry name" value="EF_HAND_2"/>
    <property type="match status" value="1"/>
</dbReference>
<dbReference type="InterPro" id="IPR010917">
    <property type="entry name" value="TonB_rcpt_CS"/>
</dbReference>
<dbReference type="InterPro" id="IPR039426">
    <property type="entry name" value="TonB-dep_rcpt-like"/>
</dbReference>
<sequence>MAGVAGLLGCTALTAPAFAQESEDPKEDIVVTGSLDALPLKDVGTVFGFDKTLTETPRSVSTVSQAQIERFGVTSIYDLIAQAPGTFTNSFFGVGGSLDIRGTPGEVYFRGLRRLDNPGNYPTPIGAADRIDIVRGPASPIMGPAKTGGYINFVPKSARAGNGSYLAEPKAEFTYTRGSWNNNMLSASVVGPGSIGQHEFGYSLYGELTDSDSYYDYIKTRQTLIQASFDTDITPDLRIEFGGMYDNYKGTQNGGWNRVTQELIDNGTYITGQAKPLDTDGDGKISPAEARAANGGLGLGTFGGAFCTDPPFDVPFAFGLNNTCLATLYPDSGLTNVGTTKLSRRKTLTGPNDFLNNVAKTLYADLIWDGGNDLEIKNQLFYDGYKNSNENAYGFSQFADSYVIEDKIVISKKFTSNAGTFSIQAAPSIRYTKFKHADDFGYEYFGRVDLTEGYTPLSTRLLSTQTDSEYSSYFQGHYTDAAFSLLADLDFAFGLDVTLGGRYDRMSVSSTAVLPKIDPTQFGVNIPLEAVNTPNRADGTNLQKDTKGVWSWTASANYKLPFGLIPYATIAKQSVIITGQGAEVDPSNVYGDSWITSSKLYEGGIKGSWLDNRLYAALSIYKQNRTDYSIQSLTVNQAIKTTGIEAEMRWSVNRHLLLTTAYTHTKVVNQAFLNGGGVFFYYYGADLLAANGIDPTLILGAAPNGLVPLADKSMAERPTPRNIYSGTASYAFDNGIALTASAYHVGSMWADYPHTLRLPAYTLVDLGVSYETDHWLFQFNLKNALNERYFRANFVELYASQNIKPELPRSWQASIKYKF</sequence>
<evidence type="ECO:0000256" key="10">
    <source>
        <dbReference type="ARBA" id="ARBA00023136"/>
    </source>
</evidence>
<evidence type="ECO:0000256" key="12">
    <source>
        <dbReference type="PROSITE-ProRule" id="PRU01360"/>
    </source>
</evidence>
<dbReference type="PANTHER" id="PTHR32552">
    <property type="entry name" value="FERRICHROME IRON RECEPTOR-RELATED"/>
    <property type="match status" value="1"/>
</dbReference>
<keyword evidence="3 12" id="KW-1134">Transmembrane beta strand</keyword>
<keyword evidence="11 12" id="KW-0998">Cell outer membrane</keyword>
<evidence type="ECO:0000256" key="6">
    <source>
        <dbReference type="ARBA" id="ARBA00022729"/>
    </source>
</evidence>
<evidence type="ECO:0000256" key="1">
    <source>
        <dbReference type="ARBA" id="ARBA00004571"/>
    </source>
</evidence>
<dbReference type="InterPro" id="IPR002048">
    <property type="entry name" value="EF_hand_dom"/>
</dbReference>
<dbReference type="Gene3D" id="2.170.130.10">
    <property type="entry name" value="TonB-dependent receptor, plug domain"/>
    <property type="match status" value="1"/>
</dbReference>
<dbReference type="Pfam" id="PF00593">
    <property type="entry name" value="TonB_dep_Rec_b-barrel"/>
    <property type="match status" value="1"/>
</dbReference>
<dbReference type="EMBL" id="JARESE010000001">
    <property type="protein sequence ID" value="MDE8650288.1"/>
    <property type="molecule type" value="Genomic_DNA"/>
</dbReference>
<keyword evidence="9 14" id="KW-0798">TonB box</keyword>
<keyword evidence="4" id="KW-0410">Iron transport</keyword>
<dbReference type="InterPro" id="IPR012910">
    <property type="entry name" value="Plug_dom"/>
</dbReference>
<keyword evidence="18" id="KW-1185">Reference proteome</keyword>
<accession>A0ABT5WJR6</accession>
<evidence type="ECO:0000313" key="18">
    <source>
        <dbReference type="Proteomes" id="UP001216253"/>
    </source>
</evidence>
<dbReference type="Proteomes" id="UP001216253">
    <property type="component" value="Unassembled WGS sequence"/>
</dbReference>
<gene>
    <name evidence="17" type="ORF">PYV00_00980</name>
</gene>
<dbReference type="Gene3D" id="2.40.170.20">
    <property type="entry name" value="TonB-dependent receptor, beta-barrel domain"/>
    <property type="match status" value="1"/>
</dbReference>
<evidence type="ECO:0000256" key="2">
    <source>
        <dbReference type="ARBA" id="ARBA00022448"/>
    </source>
</evidence>
<evidence type="ECO:0000256" key="4">
    <source>
        <dbReference type="ARBA" id="ARBA00022496"/>
    </source>
</evidence>
<dbReference type="InterPro" id="IPR000531">
    <property type="entry name" value="Beta-barrel_TonB"/>
</dbReference>
<keyword evidence="2 12" id="KW-0813">Transport</keyword>
<organism evidence="17 18">
    <name type="scientific">Novosphingobium album</name>
    <name type="common">ex Liu et al. 2023</name>
    <dbReference type="NCBI Taxonomy" id="3031130"/>
    <lineage>
        <taxon>Bacteria</taxon>
        <taxon>Pseudomonadati</taxon>
        <taxon>Pseudomonadota</taxon>
        <taxon>Alphaproteobacteria</taxon>
        <taxon>Sphingomonadales</taxon>
        <taxon>Sphingomonadaceae</taxon>
        <taxon>Novosphingobium</taxon>
    </lineage>
</organism>
<evidence type="ECO:0000256" key="15">
    <source>
        <dbReference type="SAM" id="SignalP"/>
    </source>
</evidence>
<keyword evidence="17" id="KW-0675">Receptor</keyword>
<keyword evidence="10 12" id="KW-0472">Membrane</keyword>
<evidence type="ECO:0000256" key="11">
    <source>
        <dbReference type="ARBA" id="ARBA00023237"/>
    </source>
</evidence>
<keyword evidence="8" id="KW-0406">Ion transport</keyword>
<keyword evidence="5 12" id="KW-0812">Transmembrane</keyword>
<name>A0ABT5WJR6_9SPHN</name>
<evidence type="ECO:0000256" key="9">
    <source>
        <dbReference type="ARBA" id="ARBA00023077"/>
    </source>
</evidence>
<dbReference type="RefSeq" id="WP_275226371.1">
    <property type="nucleotide sequence ID" value="NZ_JARESE010000001.1"/>
</dbReference>
<feature type="signal peptide" evidence="15">
    <location>
        <begin position="1"/>
        <end position="19"/>
    </location>
</feature>
<dbReference type="InterPro" id="IPR037066">
    <property type="entry name" value="Plug_dom_sf"/>
</dbReference>
<reference evidence="17 18" key="1">
    <citation type="submission" date="2023-03" db="EMBL/GenBank/DDBJ databases">
        <title>NovoSphingobium album sp. nov. isolated from polycyclic aromatic hydrocarbons- and heavy-metal polluted soil.</title>
        <authorList>
            <person name="Liu Z."/>
            <person name="Wang K."/>
        </authorList>
    </citation>
    <scope>NUCLEOTIDE SEQUENCE [LARGE SCALE GENOMIC DNA]</scope>
    <source>
        <strain evidence="17 18">H3SJ31-1</strain>
    </source>
</reference>
<keyword evidence="7" id="KW-0408">Iron</keyword>
<feature type="domain" description="EF-hand" evidence="16">
    <location>
        <begin position="277"/>
        <end position="300"/>
    </location>
</feature>
<evidence type="ECO:0000256" key="7">
    <source>
        <dbReference type="ARBA" id="ARBA00023004"/>
    </source>
</evidence>
<dbReference type="InterPro" id="IPR036942">
    <property type="entry name" value="Beta-barrel_TonB_sf"/>
</dbReference>
<protein>
    <submittedName>
        <fullName evidence="17">TonB-dependent receptor plug domain-containing protein</fullName>
    </submittedName>
</protein>
<dbReference type="PROSITE" id="PS52016">
    <property type="entry name" value="TONB_DEPENDENT_REC_3"/>
    <property type="match status" value="1"/>
</dbReference>
<dbReference type="PROSITE" id="PS01156">
    <property type="entry name" value="TONB_DEPENDENT_REC_2"/>
    <property type="match status" value="1"/>
</dbReference>
<proteinExistence type="inferred from homology"/>
<dbReference type="SUPFAM" id="SSF56935">
    <property type="entry name" value="Porins"/>
    <property type="match status" value="1"/>
</dbReference>
<feature type="short sequence motif" description="TonB C-terminal box" evidence="13">
    <location>
        <begin position="802"/>
        <end position="819"/>
    </location>
</feature>
<dbReference type="PANTHER" id="PTHR32552:SF81">
    <property type="entry name" value="TONB-DEPENDENT OUTER MEMBRANE RECEPTOR"/>
    <property type="match status" value="1"/>
</dbReference>
<dbReference type="Pfam" id="PF07715">
    <property type="entry name" value="Plug"/>
    <property type="match status" value="1"/>
</dbReference>
<evidence type="ECO:0000313" key="17">
    <source>
        <dbReference type="EMBL" id="MDE8650288.1"/>
    </source>
</evidence>
<evidence type="ECO:0000256" key="14">
    <source>
        <dbReference type="RuleBase" id="RU003357"/>
    </source>
</evidence>
<feature type="chain" id="PRO_5045564952" evidence="15">
    <location>
        <begin position="20"/>
        <end position="819"/>
    </location>
</feature>
<evidence type="ECO:0000256" key="3">
    <source>
        <dbReference type="ARBA" id="ARBA00022452"/>
    </source>
</evidence>
<comment type="subcellular location">
    <subcellularLocation>
        <location evidence="1 12">Cell outer membrane</location>
        <topology evidence="1 12">Multi-pass membrane protein</topology>
    </subcellularLocation>
</comment>
<evidence type="ECO:0000256" key="5">
    <source>
        <dbReference type="ARBA" id="ARBA00022692"/>
    </source>
</evidence>
<comment type="similarity">
    <text evidence="12 14">Belongs to the TonB-dependent receptor family.</text>
</comment>